<name>A0ABS6RVN2_9BACT</name>
<evidence type="ECO:0000313" key="2">
    <source>
        <dbReference type="Proteomes" id="UP001196980"/>
    </source>
</evidence>
<organism evidence="1 2">
    <name type="scientific">Candidatus Magnetobacterium casense</name>
    <dbReference type="NCBI Taxonomy" id="1455061"/>
    <lineage>
        <taxon>Bacteria</taxon>
        <taxon>Pseudomonadati</taxon>
        <taxon>Nitrospirota</taxon>
        <taxon>Thermodesulfovibrionia</taxon>
        <taxon>Thermodesulfovibrionales</taxon>
        <taxon>Candidatus Magnetobacteriaceae</taxon>
        <taxon>Candidatus Magnetobacterium</taxon>
    </lineage>
</organism>
<dbReference type="RefSeq" id="WP_218250948.1">
    <property type="nucleotide sequence ID" value="NZ_JABXWD010000018.1"/>
</dbReference>
<sequence length="74" mass="8581">MSEEAVVIINHINEMLIDMSEKSLSEISDYVISLRKKEQKHDAFVKRLTEIEANPDYIECNSIEEVMQAIYSSM</sequence>
<reference evidence="1 2" key="1">
    <citation type="journal article" date="2020" name="J Geophys Res Biogeosci">
        <title>Magnetotaxis as an Adaptation to Enable Bacterial Shuttling of Microbial Sulfur and Sulfur Cycling Across Aquatic Oxic#Anoxic Interfaces.</title>
        <authorList>
            <person name="Li J."/>
            <person name="Liu P."/>
            <person name="Wang J."/>
            <person name="Roberts A.P."/>
            <person name="Pan Y."/>
        </authorList>
    </citation>
    <scope>NUCLEOTIDE SEQUENCE [LARGE SCALE GENOMIC DNA]</scope>
    <source>
        <strain evidence="1 2">MYR-1_YQ</strain>
    </source>
</reference>
<evidence type="ECO:0000313" key="1">
    <source>
        <dbReference type="EMBL" id="MBV6340328.1"/>
    </source>
</evidence>
<comment type="caution">
    <text evidence="1">The sequence shown here is derived from an EMBL/GenBank/DDBJ whole genome shotgun (WGS) entry which is preliminary data.</text>
</comment>
<accession>A0ABS6RVN2</accession>
<protein>
    <submittedName>
        <fullName evidence="1">Uncharacterized protein</fullName>
    </submittedName>
</protein>
<proteinExistence type="predicted"/>
<gene>
    <name evidence="1" type="ORF">HWQ67_01900</name>
</gene>
<keyword evidence="2" id="KW-1185">Reference proteome</keyword>
<dbReference type="Proteomes" id="UP001196980">
    <property type="component" value="Unassembled WGS sequence"/>
</dbReference>
<dbReference type="EMBL" id="JABXWD010000018">
    <property type="protein sequence ID" value="MBV6340328.1"/>
    <property type="molecule type" value="Genomic_DNA"/>
</dbReference>